<dbReference type="EMBL" id="LQBQ01000038">
    <property type="protein sequence ID" value="KUJ73318.1"/>
    <property type="molecule type" value="Genomic_DNA"/>
</dbReference>
<protein>
    <submittedName>
        <fullName evidence="2">Molybdenum-binding transcriptional regulator</fullName>
    </submittedName>
</protein>
<organism evidence="2 3">
    <name type="scientific">Ruegeria marisrubri</name>
    <dbReference type="NCBI Taxonomy" id="1685379"/>
    <lineage>
        <taxon>Bacteria</taxon>
        <taxon>Pseudomonadati</taxon>
        <taxon>Pseudomonadota</taxon>
        <taxon>Alphaproteobacteria</taxon>
        <taxon>Rhodobacterales</taxon>
        <taxon>Roseobacteraceae</taxon>
        <taxon>Ruegeria</taxon>
    </lineage>
</organism>
<dbReference type="PANTHER" id="PTHR30432">
    <property type="entry name" value="TRANSCRIPTIONAL REGULATOR MODE"/>
    <property type="match status" value="1"/>
</dbReference>
<accession>A0A0X3TC15</accession>
<keyword evidence="3" id="KW-1185">Reference proteome</keyword>
<name>A0A0X3TC15_9RHOB</name>
<dbReference type="GO" id="GO:0003700">
    <property type="term" value="F:DNA-binding transcription factor activity"/>
    <property type="evidence" value="ECO:0007669"/>
    <property type="project" value="InterPro"/>
</dbReference>
<dbReference type="InterPro" id="IPR000847">
    <property type="entry name" value="LysR_HTH_N"/>
</dbReference>
<dbReference type="InterPro" id="IPR036390">
    <property type="entry name" value="WH_DNA-bd_sf"/>
</dbReference>
<dbReference type="PANTHER" id="PTHR30432:SF1">
    <property type="entry name" value="DNA-BINDING TRANSCRIPTIONAL DUAL REGULATOR MODE"/>
    <property type="match status" value="1"/>
</dbReference>
<dbReference type="Pfam" id="PF00126">
    <property type="entry name" value="HTH_1"/>
    <property type="match status" value="1"/>
</dbReference>
<sequence>MSERYSTPKFRLRVVFGPGEMIGPGKAELLENISRTGSIAAAGREMGMSYKRAWQLVETMNDMFREPVVLSTRGGASGGGATLTETGQQVLAAYRSFETEARSAAGGQIARLQGMLRRRGNAK</sequence>
<dbReference type="RefSeq" id="WP_068349689.1">
    <property type="nucleotide sequence ID" value="NZ_LQBQ01000038.1"/>
</dbReference>
<dbReference type="InterPro" id="IPR051815">
    <property type="entry name" value="Molybdate_resp_trans_reg"/>
</dbReference>
<proteinExistence type="predicted"/>
<feature type="domain" description="HTH lysR-type" evidence="1">
    <location>
        <begin position="28"/>
        <end position="88"/>
    </location>
</feature>
<dbReference type="SUPFAM" id="SSF46785">
    <property type="entry name" value="Winged helix' DNA-binding domain"/>
    <property type="match status" value="1"/>
</dbReference>
<dbReference type="AlphaFoldDB" id="A0A0X3TC15"/>
<comment type="caution">
    <text evidence="2">The sequence shown here is derived from an EMBL/GenBank/DDBJ whole genome shotgun (WGS) entry which is preliminary data.</text>
</comment>
<dbReference type="InterPro" id="IPR036388">
    <property type="entry name" value="WH-like_DNA-bd_sf"/>
</dbReference>
<dbReference type="OrthoDB" id="9800709at2"/>
<evidence type="ECO:0000259" key="1">
    <source>
        <dbReference type="Pfam" id="PF00126"/>
    </source>
</evidence>
<evidence type="ECO:0000313" key="3">
    <source>
        <dbReference type="Proteomes" id="UP000053791"/>
    </source>
</evidence>
<dbReference type="STRING" id="1685379.AVO45_14605"/>
<dbReference type="Proteomes" id="UP000053791">
    <property type="component" value="Unassembled WGS sequence"/>
</dbReference>
<evidence type="ECO:0000313" key="2">
    <source>
        <dbReference type="EMBL" id="KUJ73318.1"/>
    </source>
</evidence>
<dbReference type="Gene3D" id="1.10.10.10">
    <property type="entry name" value="Winged helix-like DNA-binding domain superfamily/Winged helix DNA-binding domain"/>
    <property type="match status" value="1"/>
</dbReference>
<gene>
    <name evidence="2" type="ORF">AVO45_14605</name>
</gene>
<reference evidence="2 3" key="1">
    <citation type="submission" date="2015-12" db="EMBL/GenBank/DDBJ databases">
        <authorList>
            <person name="Shamseldin A."/>
            <person name="Moawad H."/>
            <person name="Abd El-Rahim W.M."/>
            <person name="Sadowsky M.J."/>
        </authorList>
    </citation>
    <scope>NUCLEOTIDE SEQUENCE [LARGE SCALE GENOMIC DNA]</scope>
    <source>
        <strain evidence="2 3">ZGT118</strain>
    </source>
</reference>